<gene>
    <name evidence="1" type="ORF">CWN50_20615</name>
</gene>
<reference evidence="1 2" key="2">
    <citation type="submission" date="2018-01" db="EMBL/GenBank/DDBJ databases">
        <title>Genomic study of Klebsiella pneumoniae.</title>
        <authorList>
            <person name="Yang Y."/>
            <person name="Bicalho R."/>
        </authorList>
    </citation>
    <scope>NUCLEOTIDE SEQUENCE [LARGE SCALE GENOMIC DNA]</scope>
    <source>
        <strain evidence="1 2">A11</strain>
    </source>
</reference>
<dbReference type="AlphaFoldDB" id="A0A2J4QPR1"/>
<dbReference type="InterPro" id="IPR024684">
    <property type="entry name" value="Tscrpt_act_PerC/SfV_Orf40"/>
</dbReference>
<dbReference type="Pfam" id="PF06069">
    <property type="entry name" value="PerC"/>
    <property type="match status" value="1"/>
</dbReference>
<protein>
    <submittedName>
        <fullName evidence="1">PerC family transcriptional regulator</fullName>
    </submittedName>
</protein>
<name>A0A2J4QPR1_9ENTR</name>
<evidence type="ECO:0000313" key="2">
    <source>
        <dbReference type="Proteomes" id="UP000234505"/>
    </source>
</evidence>
<accession>A0A2J4QPR1</accession>
<evidence type="ECO:0000313" key="1">
    <source>
        <dbReference type="EMBL" id="PLL33043.1"/>
    </source>
</evidence>
<comment type="caution">
    <text evidence="1">The sequence shown here is derived from an EMBL/GenBank/DDBJ whole genome shotgun (WGS) entry which is preliminary data.</text>
</comment>
<organism evidence="1 2">
    <name type="scientific">Klebsiella michiganensis</name>
    <dbReference type="NCBI Taxonomy" id="1134687"/>
    <lineage>
        <taxon>Bacteria</taxon>
        <taxon>Pseudomonadati</taxon>
        <taxon>Pseudomonadota</taxon>
        <taxon>Gammaproteobacteria</taxon>
        <taxon>Enterobacterales</taxon>
        <taxon>Enterobacteriaceae</taxon>
        <taxon>Klebsiella/Raoultella group</taxon>
        <taxon>Klebsiella</taxon>
    </lineage>
</organism>
<dbReference type="Proteomes" id="UP000234505">
    <property type="component" value="Unassembled WGS sequence"/>
</dbReference>
<dbReference type="RefSeq" id="WP_077254506.1">
    <property type="nucleotide sequence ID" value="NZ_JAKWGX010000069.1"/>
</dbReference>
<reference evidence="1 2" key="1">
    <citation type="submission" date="2017-11" db="EMBL/GenBank/DDBJ databases">
        <authorList>
            <person name="Han C.G."/>
        </authorList>
    </citation>
    <scope>NUCLEOTIDE SEQUENCE [LARGE SCALE GENOMIC DNA]</scope>
    <source>
        <strain evidence="1 2">A11</strain>
    </source>
</reference>
<proteinExistence type="predicted"/>
<sequence length="44" mass="5186">MTSQTSSDTAKHNMLTNNTAERLEKCGFWRRTARRWLDVLGQHH</sequence>
<dbReference type="EMBL" id="PIDS01000789">
    <property type="protein sequence ID" value="PLL33043.1"/>
    <property type="molecule type" value="Genomic_DNA"/>
</dbReference>